<proteinExistence type="predicted"/>
<dbReference type="VEuPathDB" id="VectorBase:ADIR008835"/>
<keyword evidence="3" id="KW-1185">Reference proteome</keyword>
<dbReference type="EnsemblMetazoa" id="ADIR008835-RA">
    <property type="protein sequence ID" value="ADIR008835-PA"/>
    <property type="gene ID" value="ADIR008835"/>
</dbReference>
<dbReference type="Proteomes" id="UP000075884">
    <property type="component" value="Unassembled WGS sequence"/>
</dbReference>
<accession>A0A182NMF0</accession>
<sequence length="136" mass="14409">MGRPQPPLNLPSLVTPRSPDTDVRSTPIRTWDTASDPCPAMAQPCTGVHTADSHHTKLSKASTQNKHANIPLQKSPSLTTKIHTTVASFGSHARRKSCSGFLLSKLSSVPNSQTASFPRSETIAGITTAGVDRIGV</sequence>
<reference evidence="3" key="1">
    <citation type="submission" date="2013-03" db="EMBL/GenBank/DDBJ databases">
        <title>The Genome Sequence of Anopheles dirus WRAIR2.</title>
        <authorList>
            <consortium name="The Broad Institute Genomics Platform"/>
            <person name="Neafsey D.E."/>
            <person name="Walton C."/>
            <person name="Walker B."/>
            <person name="Young S.K."/>
            <person name="Zeng Q."/>
            <person name="Gargeya S."/>
            <person name="Fitzgerald M."/>
            <person name="Haas B."/>
            <person name="Abouelleil A."/>
            <person name="Allen A.W."/>
            <person name="Alvarado L."/>
            <person name="Arachchi H.M."/>
            <person name="Berlin A.M."/>
            <person name="Chapman S.B."/>
            <person name="Gainer-Dewar J."/>
            <person name="Goldberg J."/>
            <person name="Griggs A."/>
            <person name="Gujja S."/>
            <person name="Hansen M."/>
            <person name="Howarth C."/>
            <person name="Imamovic A."/>
            <person name="Ireland A."/>
            <person name="Larimer J."/>
            <person name="McCowan C."/>
            <person name="Murphy C."/>
            <person name="Pearson M."/>
            <person name="Poon T.W."/>
            <person name="Priest M."/>
            <person name="Roberts A."/>
            <person name="Saif S."/>
            <person name="Shea T."/>
            <person name="Sisk P."/>
            <person name="Sykes S."/>
            <person name="Wortman J."/>
            <person name="Nusbaum C."/>
            <person name="Birren B."/>
        </authorList>
    </citation>
    <scope>NUCLEOTIDE SEQUENCE [LARGE SCALE GENOMIC DNA]</scope>
    <source>
        <strain evidence="3">WRAIR2</strain>
    </source>
</reference>
<reference evidence="2" key="2">
    <citation type="submission" date="2020-05" db="UniProtKB">
        <authorList>
            <consortium name="EnsemblMetazoa"/>
        </authorList>
    </citation>
    <scope>IDENTIFICATION</scope>
    <source>
        <strain evidence="2">WRAIR2</strain>
    </source>
</reference>
<feature type="region of interest" description="Disordered" evidence="1">
    <location>
        <begin position="1"/>
        <end position="76"/>
    </location>
</feature>
<feature type="compositionally biased region" description="Polar residues" evidence="1">
    <location>
        <begin position="59"/>
        <end position="76"/>
    </location>
</feature>
<protein>
    <submittedName>
        <fullName evidence="2">Uncharacterized protein</fullName>
    </submittedName>
</protein>
<dbReference type="AlphaFoldDB" id="A0A182NMF0"/>
<organism evidence="2 3">
    <name type="scientific">Anopheles dirus</name>
    <dbReference type="NCBI Taxonomy" id="7168"/>
    <lineage>
        <taxon>Eukaryota</taxon>
        <taxon>Metazoa</taxon>
        <taxon>Ecdysozoa</taxon>
        <taxon>Arthropoda</taxon>
        <taxon>Hexapoda</taxon>
        <taxon>Insecta</taxon>
        <taxon>Pterygota</taxon>
        <taxon>Neoptera</taxon>
        <taxon>Endopterygota</taxon>
        <taxon>Diptera</taxon>
        <taxon>Nematocera</taxon>
        <taxon>Culicoidea</taxon>
        <taxon>Culicidae</taxon>
        <taxon>Anophelinae</taxon>
        <taxon>Anopheles</taxon>
    </lineage>
</organism>
<evidence type="ECO:0000313" key="2">
    <source>
        <dbReference type="EnsemblMetazoa" id="ADIR008835-PA"/>
    </source>
</evidence>
<evidence type="ECO:0000256" key="1">
    <source>
        <dbReference type="SAM" id="MobiDB-lite"/>
    </source>
</evidence>
<name>A0A182NMF0_9DIPT</name>
<evidence type="ECO:0000313" key="3">
    <source>
        <dbReference type="Proteomes" id="UP000075884"/>
    </source>
</evidence>